<protein>
    <recommendedName>
        <fullName evidence="1">VOC domain-containing protein</fullName>
    </recommendedName>
</protein>
<dbReference type="InterPro" id="IPR004360">
    <property type="entry name" value="Glyas_Fos-R_dOase_dom"/>
</dbReference>
<dbReference type="Gene3D" id="3.10.180.10">
    <property type="entry name" value="2,3-Dihydroxybiphenyl 1,2-Dioxygenase, domain 1"/>
    <property type="match status" value="2"/>
</dbReference>
<dbReference type="Pfam" id="PF00903">
    <property type="entry name" value="Glyoxalase"/>
    <property type="match status" value="2"/>
</dbReference>
<dbReference type="CDD" id="cd07247">
    <property type="entry name" value="SgaA_N_like"/>
    <property type="match status" value="2"/>
</dbReference>
<feature type="domain" description="VOC" evidence="1">
    <location>
        <begin position="3"/>
        <end position="118"/>
    </location>
</feature>
<dbReference type="PANTHER" id="PTHR33993:SF14">
    <property type="entry name" value="GB|AAF24581.1"/>
    <property type="match status" value="1"/>
</dbReference>
<dbReference type="PROSITE" id="PS51819">
    <property type="entry name" value="VOC"/>
    <property type="match status" value="2"/>
</dbReference>
<feature type="domain" description="VOC" evidence="1">
    <location>
        <begin position="138"/>
        <end position="252"/>
    </location>
</feature>
<dbReference type="Proteomes" id="UP000072867">
    <property type="component" value="Unassembled WGS sequence"/>
</dbReference>
<dbReference type="PATRIC" id="fig|33051.3.peg.2595"/>
<dbReference type="InterPro" id="IPR052164">
    <property type="entry name" value="Anthracycline_SecMetBiosynth"/>
</dbReference>
<dbReference type="AlphaFoldDB" id="A0A147I9C1"/>
<dbReference type="InterPro" id="IPR037523">
    <property type="entry name" value="VOC_core"/>
</dbReference>
<proteinExistence type="predicted"/>
<sequence>MANFIWYELLTDDVAAAQDFYARLIGWQVGDSGIADIDYRIVATPEGEAIGGLMQRPPGSPGGAVWLGYLPVVDVDESVEAIVEDGGQVLMPAWSMAGVGRMALVTDPLGAPFYIMAAEGDQPSRAFVEHGRGDTTGHVSWNERIASDPDRALAFFGRHFGWTHQGGVPMGELGEYRFLADGPVVLGALMGCPPGGTPGWRFYVSVEDIDAAAARVTEGGGTIEYGPVEIPGGEYSMAALDPQGARFGLVGPRK</sequence>
<dbReference type="RefSeq" id="WP_058731948.1">
    <property type="nucleotide sequence ID" value="NZ_LDTD01000005.1"/>
</dbReference>
<name>A0A147I9C1_9SPHN</name>
<dbReference type="PANTHER" id="PTHR33993">
    <property type="entry name" value="GLYOXALASE-RELATED"/>
    <property type="match status" value="1"/>
</dbReference>
<dbReference type="EMBL" id="LDTD01000005">
    <property type="protein sequence ID" value="KTT75873.1"/>
    <property type="molecule type" value="Genomic_DNA"/>
</dbReference>
<evidence type="ECO:0000313" key="2">
    <source>
        <dbReference type="EMBL" id="KTT75873.1"/>
    </source>
</evidence>
<comment type="caution">
    <text evidence="2">The sequence shown here is derived from an EMBL/GenBank/DDBJ whole genome shotgun (WGS) entry which is preliminary data.</text>
</comment>
<evidence type="ECO:0000313" key="3">
    <source>
        <dbReference type="Proteomes" id="UP000072867"/>
    </source>
</evidence>
<evidence type="ECO:0000259" key="1">
    <source>
        <dbReference type="PROSITE" id="PS51819"/>
    </source>
</evidence>
<dbReference type="InterPro" id="IPR029068">
    <property type="entry name" value="Glyas_Bleomycin-R_OHBP_Dase"/>
</dbReference>
<accession>A0A147I9C1</accession>
<gene>
    <name evidence="2" type="ORF">NS319_00685</name>
</gene>
<reference evidence="2 3" key="1">
    <citation type="journal article" date="2016" name="Front. Microbiol.">
        <title>Genomic Resource of Rice Seed Associated Bacteria.</title>
        <authorList>
            <person name="Midha S."/>
            <person name="Bansal K."/>
            <person name="Sharma S."/>
            <person name="Kumar N."/>
            <person name="Patil P.P."/>
            <person name="Chaudhry V."/>
            <person name="Patil P.B."/>
        </authorList>
    </citation>
    <scope>NUCLEOTIDE SEQUENCE [LARGE SCALE GENOMIC DNA]</scope>
    <source>
        <strain evidence="2 3">NS319</strain>
    </source>
</reference>
<organism evidence="2 3">
    <name type="scientific">Sphingomonas sanguinis</name>
    <dbReference type="NCBI Taxonomy" id="33051"/>
    <lineage>
        <taxon>Bacteria</taxon>
        <taxon>Pseudomonadati</taxon>
        <taxon>Pseudomonadota</taxon>
        <taxon>Alphaproteobacteria</taxon>
        <taxon>Sphingomonadales</taxon>
        <taxon>Sphingomonadaceae</taxon>
        <taxon>Sphingomonas</taxon>
    </lineage>
</organism>
<dbReference type="SUPFAM" id="SSF54593">
    <property type="entry name" value="Glyoxalase/Bleomycin resistance protein/Dihydroxybiphenyl dioxygenase"/>
    <property type="match status" value="2"/>
</dbReference>
<dbReference type="STRING" id="33051.SB4_14660"/>